<organism evidence="5 6">
    <name type="scientific">candidate division MSBL1 archaeon SCGC-AAA382K21</name>
    <dbReference type="NCBI Taxonomy" id="1698283"/>
    <lineage>
        <taxon>Archaea</taxon>
        <taxon>Methanobacteriati</taxon>
        <taxon>Methanobacteriota</taxon>
        <taxon>candidate division MSBL1</taxon>
    </lineage>
</organism>
<evidence type="ECO:0000256" key="2">
    <source>
        <dbReference type="ARBA" id="ARBA00022525"/>
    </source>
</evidence>
<protein>
    <recommendedName>
        <fullName evidence="4">Carbohydrate-binding module family 96 domain-containing protein</fullName>
    </recommendedName>
</protein>
<dbReference type="EMBL" id="LHYH01000016">
    <property type="protein sequence ID" value="KXB06998.1"/>
    <property type="molecule type" value="Genomic_DNA"/>
</dbReference>
<dbReference type="Proteomes" id="UP000070504">
    <property type="component" value="Unassembled WGS sequence"/>
</dbReference>
<keyword evidence="3" id="KW-0732">Signal</keyword>
<accession>A0A133VKL5</accession>
<evidence type="ECO:0000259" key="4">
    <source>
        <dbReference type="Pfam" id="PF24517"/>
    </source>
</evidence>
<feature type="non-terminal residue" evidence="5">
    <location>
        <position position="933"/>
    </location>
</feature>
<dbReference type="GO" id="GO:0005576">
    <property type="term" value="C:extracellular region"/>
    <property type="evidence" value="ECO:0007669"/>
    <property type="project" value="UniProtKB-SubCell"/>
</dbReference>
<reference evidence="5 6" key="1">
    <citation type="journal article" date="2016" name="Sci. Rep.">
        <title>Metabolic traits of an uncultured archaeal lineage -MSBL1- from brine pools of the Red Sea.</title>
        <authorList>
            <person name="Mwirichia R."/>
            <person name="Alam I."/>
            <person name="Rashid M."/>
            <person name="Vinu M."/>
            <person name="Ba-Alawi W."/>
            <person name="Anthony Kamau A."/>
            <person name="Kamanda Ngugi D."/>
            <person name="Goker M."/>
            <person name="Klenk H.P."/>
            <person name="Bajic V."/>
            <person name="Stingl U."/>
        </authorList>
    </citation>
    <scope>NUCLEOTIDE SEQUENCE [LARGE SCALE GENOMIC DNA]</scope>
    <source>
        <strain evidence="5">SCGC-AAA382K21</strain>
    </source>
</reference>
<feature type="domain" description="Carbohydrate-binding module family 96" evidence="4">
    <location>
        <begin position="427"/>
        <end position="591"/>
    </location>
</feature>
<evidence type="ECO:0000256" key="3">
    <source>
        <dbReference type="ARBA" id="ARBA00022729"/>
    </source>
</evidence>
<evidence type="ECO:0000256" key="1">
    <source>
        <dbReference type="ARBA" id="ARBA00004613"/>
    </source>
</evidence>
<keyword evidence="2" id="KW-0964">Secreted</keyword>
<comment type="subcellular location">
    <subcellularLocation>
        <location evidence="1">Secreted</location>
    </subcellularLocation>
</comment>
<dbReference type="AlphaFoldDB" id="A0A133VKL5"/>
<name>A0A133VKL5_9EURY</name>
<proteinExistence type="predicted"/>
<gene>
    <name evidence="5" type="ORF">AKJ54_00865</name>
</gene>
<dbReference type="InterPro" id="IPR055372">
    <property type="entry name" value="CBM96"/>
</dbReference>
<dbReference type="InterPro" id="IPR013783">
    <property type="entry name" value="Ig-like_fold"/>
</dbReference>
<evidence type="ECO:0000313" key="5">
    <source>
        <dbReference type="EMBL" id="KXB06998.1"/>
    </source>
</evidence>
<dbReference type="NCBIfam" id="NF033679">
    <property type="entry name" value="DNRLRE_dom"/>
    <property type="match status" value="1"/>
</dbReference>
<sequence>MTWDQGNYIYTLFGGSYSDTSGDSRHYFWRYDISSDSWEQLENTPSGQGAGDAITWVPGSAVGTSNDWVYAIVGSKVSEHGIAFYRYNINTNNWQTLQYNPSWATEGSDDGSSLVWAGGDYLYSLQGEHAESDPADDRAFARFDITDNSWTDLDDIPEEGGVGDGGSLAWAGGNYSNKVYALGGGFVGRGETPGDNFYVYDTSVDNWTQLQSLPYGMTGQNGPRLGYADGSLYCWRGYYDASNNPDVLMAYELPAVGVSVSISPSENNALNGENVTFTVTVTNVDDEHHNFVLENSDSLDWQMSLSEDNLSLDPDNSENVVLEVAIPPAVSGGTEDTVTVTATAQDNAEISSSAGCTAGAQVDVDFNVWITPFSQTGSREDNLDYVVHVKNSGNVVDNYDLIITDNAGWADNVSLAGSGYSDADNIFPSADAGICEYYPNTTKGGDNYNVYVGYENNPYKPNCTGEDTRALFKFDLSGIPDGATITGATLNAHGDFSPSTGFPNYNDRIMLTDVQPLGSDSWGENTVNWNNKPSFGSTLDSVLIDDNEYWSWNVKSAVQNEVSGDGVVSLGLLSENAVSNQKNVTMWFHTKDGSPENPDSVKPYLEVLYEVYDVVSLKNISPGENENVALNVTIPNSAASGDHTVKVGATSYGDDSLSKENSCIASVGSPTGVGVSISPSEDNAPPGYGLNYEVTVTNTGSISDNYDLSVVDNAVPSWNPTLDNSLFEDVPPGENRNTVLRVTVPENANLGVEDNIIVTASSQENVEMDDNASCIALSAALFRSVKISVSPSYKAGSSGSSLDYSVKVKNRGNIPDNYELEASDDVFPSWDPTVVDNIFLNVVPEEERVTTLNVVIPENDNLRGIEDNITTTVTSLENDSVHDSAVCTAQAMDSISMQLDLVADWNLVGLPVVSDSTTKENLFEGTGVDPLSV</sequence>
<dbReference type="SUPFAM" id="SSF117281">
    <property type="entry name" value="Kelch motif"/>
    <property type="match status" value="1"/>
</dbReference>
<dbReference type="Gene3D" id="2.60.40.10">
    <property type="entry name" value="Immunoglobulins"/>
    <property type="match status" value="2"/>
</dbReference>
<dbReference type="Pfam" id="PF24517">
    <property type="entry name" value="CBM96"/>
    <property type="match status" value="1"/>
</dbReference>
<comment type="caution">
    <text evidence="5">The sequence shown here is derived from an EMBL/GenBank/DDBJ whole genome shotgun (WGS) entry which is preliminary data.</text>
</comment>
<dbReference type="Gene3D" id="2.120.10.80">
    <property type="entry name" value="Kelch-type beta propeller"/>
    <property type="match status" value="1"/>
</dbReference>
<evidence type="ECO:0000313" key="6">
    <source>
        <dbReference type="Proteomes" id="UP000070504"/>
    </source>
</evidence>
<keyword evidence="6" id="KW-1185">Reference proteome</keyword>
<dbReference type="InterPro" id="IPR015915">
    <property type="entry name" value="Kelch-typ_b-propeller"/>
</dbReference>